<dbReference type="Pfam" id="PF21010">
    <property type="entry name" value="HA2_C"/>
    <property type="match status" value="1"/>
</dbReference>
<dbReference type="PROSITE" id="PS51192">
    <property type="entry name" value="HELICASE_ATP_BIND_1"/>
    <property type="match status" value="1"/>
</dbReference>
<feature type="region of interest" description="Disordered" evidence="12">
    <location>
        <begin position="1"/>
        <end position="79"/>
    </location>
</feature>
<gene>
    <name evidence="15" type="ORF">PODANS_4_630</name>
</gene>
<dbReference type="Gene3D" id="3.40.50.300">
    <property type="entry name" value="P-loop containing nucleotide triphosphate hydrolases"/>
    <property type="match status" value="2"/>
</dbReference>
<dbReference type="SUPFAM" id="SSF52540">
    <property type="entry name" value="P-loop containing nucleoside triphosphate hydrolases"/>
    <property type="match status" value="1"/>
</dbReference>
<evidence type="ECO:0000256" key="8">
    <source>
        <dbReference type="ARBA" id="ARBA00022840"/>
    </source>
</evidence>
<reference evidence="15 17" key="1">
    <citation type="journal article" date="2008" name="Genome Biol.">
        <title>The genome sequence of the model ascomycete fungus Podospora anserina.</title>
        <authorList>
            <person name="Espagne E."/>
            <person name="Lespinet O."/>
            <person name="Malagnac F."/>
            <person name="Da Silva C."/>
            <person name="Jaillon O."/>
            <person name="Porcel B.M."/>
            <person name="Couloux A."/>
            <person name="Aury J.-M."/>
            <person name="Segurens B."/>
            <person name="Poulain J."/>
            <person name="Anthouard V."/>
            <person name="Grossetete S."/>
            <person name="Khalili H."/>
            <person name="Coppin E."/>
            <person name="Dequard-Chablat M."/>
            <person name="Picard M."/>
            <person name="Contamine V."/>
            <person name="Arnaise S."/>
            <person name="Bourdais A."/>
            <person name="Berteaux-Lecellier V."/>
            <person name="Gautheret D."/>
            <person name="de Vries R.P."/>
            <person name="Battaglia E."/>
            <person name="Coutinho P.M."/>
            <person name="Danchin E.G.J."/>
            <person name="Henrissat B."/>
            <person name="El Khoury R."/>
            <person name="Sainsard-Chanet A."/>
            <person name="Boivin A."/>
            <person name="Pinan-Lucarre B."/>
            <person name="Sellem C.H."/>
            <person name="Debuchy R."/>
            <person name="Wincker P."/>
            <person name="Weissenbach J."/>
            <person name="Silar P."/>
        </authorList>
    </citation>
    <scope>NUCLEOTIDE SEQUENCE [LARGE SCALE GENOMIC DNA]</scope>
    <source>
        <strain evidence="17">S / ATCC MYA-4624 / DSM 980 / FGSC 10383</strain>
        <strain evidence="15">S mat+</strain>
    </source>
</reference>
<dbReference type="InterPro" id="IPR027417">
    <property type="entry name" value="P-loop_NTPase"/>
</dbReference>
<evidence type="ECO:0000259" key="14">
    <source>
        <dbReference type="PROSITE" id="PS51194"/>
    </source>
</evidence>
<dbReference type="FunFam" id="1.20.120.1080:FF:000002">
    <property type="entry name" value="Putative ATP-dependent RNA helicase DHX36"/>
    <property type="match status" value="1"/>
</dbReference>
<evidence type="ECO:0000256" key="2">
    <source>
        <dbReference type="ARBA" id="ARBA00012552"/>
    </source>
</evidence>
<dbReference type="Gene3D" id="1.20.120.1080">
    <property type="match status" value="1"/>
</dbReference>
<keyword evidence="8" id="KW-0067">ATP-binding</keyword>
<dbReference type="FunFam" id="3.40.50.300:FF:000500">
    <property type="entry name" value="ATP-dependent RNA helicase DHX29"/>
    <property type="match status" value="1"/>
</dbReference>
<evidence type="ECO:0000256" key="6">
    <source>
        <dbReference type="ARBA" id="ARBA00022801"/>
    </source>
</evidence>
<dbReference type="VEuPathDB" id="FungiDB:PODANS_4_630"/>
<dbReference type="SMART" id="SM00487">
    <property type="entry name" value="DEXDc"/>
    <property type="match status" value="1"/>
</dbReference>
<feature type="region of interest" description="Disordered" evidence="12">
    <location>
        <begin position="271"/>
        <end position="317"/>
    </location>
</feature>
<evidence type="ECO:0000256" key="7">
    <source>
        <dbReference type="ARBA" id="ARBA00022806"/>
    </source>
</evidence>
<dbReference type="EMBL" id="FO904939">
    <property type="protein sequence ID" value="CDP27785.1"/>
    <property type="molecule type" value="Genomic_DNA"/>
</dbReference>
<dbReference type="GO" id="GO:0005524">
    <property type="term" value="F:ATP binding"/>
    <property type="evidence" value="ECO:0007669"/>
    <property type="project" value="UniProtKB-KW"/>
</dbReference>
<feature type="region of interest" description="Disordered" evidence="12">
    <location>
        <begin position="647"/>
        <end position="666"/>
    </location>
</feature>
<evidence type="ECO:0000313" key="15">
    <source>
        <dbReference type="EMBL" id="CAP61431.1"/>
    </source>
</evidence>
<dbReference type="InterPro" id="IPR011709">
    <property type="entry name" value="DEAD-box_helicase_OB_fold"/>
</dbReference>
<reference evidence="17" key="3">
    <citation type="journal article" date="2014" name="Genetics">
        <title>Maintaining two mating types: Structure of the mating type locus and its role in heterokaryosis in Podospora anserina.</title>
        <authorList>
            <person name="Grognet P."/>
            <person name="Bidard F."/>
            <person name="Kuchly C."/>
            <person name="Tong L.C.H."/>
            <person name="Coppin E."/>
            <person name="Benkhali J.A."/>
            <person name="Couloux A."/>
            <person name="Wincker P."/>
            <person name="Debuchy R."/>
            <person name="Silar P."/>
        </authorList>
    </citation>
    <scope>GENOME REANNOTATION</scope>
    <source>
        <strain evidence="17">S / ATCC MYA-4624 / DSM 980 / FGSC 10383</strain>
    </source>
</reference>
<dbReference type="Pfam" id="PF00270">
    <property type="entry name" value="DEAD"/>
    <property type="match status" value="1"/>
</dbReference>
<dbReference type="Pfam" id="PF00271">
    <property type="entry name" value="Helicase_C"/>
    <property type="match status" value="1"/>
</dbReference>
<evidence type="ECO:0000256" key="11">
    <source>
        <dbReference type="ARBA" id="ARBA00047984"/>
    </source>
</evidence>
<dbReference type="PANTHER" id="PTHR18934:SF145">
    <property type="entry name" value="ATP-DEPENDENT RNA HELICASE DHX57-RELATED"/>
    <property type="match status" value="1"/>
</dbReference>
<dbReference type="SMART" id="SM00847">
    <property type="entry name" value="HA2"/>
    <property type="match status" value="1"/>
</dbReference>
<dbReference type="EC" id="3.6.4.13" evidence="2"/>
<dbReference type="GO" id="GO:0003724">
    <property type="term" value="F:RNA helicase activity"/>
    <property type="evidence" value="ECO:0007669"/>
    <property type="project" value="UniProtKB-EC"/>
</dbReference>
<dbReference type="SMART" id="SM00490">
    <property type="entry name" value="HELICc"/>
    <property type="match status" value="1"/>
</dbReference>
<reference evidence="15" key="2">
    <citation type="submission" date="2008-07" db="EMBL/GenBank/DDBJ databases">
        <authorList>
            <person name="Genoscope - CEA"/>
        </authorList>
    </citation>
    <scope>NUCLEOTIDE SEQUENCE</scope>
    <source>
        <strain evidence="15">S mat+</strain>
    </source>
</reference>
<name>B2ADB6_PODAN</name>
<comment type="catalytic activity">
    <reaction evidence="11">
        <text>ATP + H2O = ADP + phosphate + H(+)</text>
        <dbReference type="Rhea" id="RHEA:13065"/>
        <dbReference type="ChEBI" id="CHEBI:15377"/>
        <dbReference type="ChEBI" id="CHEBI:15378"/>
        <dbReference type="ChEBI" id="CHEBI:30616"/>
        <dbReference type="ChEBI" id="CHEBI:43474"/>
        <dbReference type="ChEBI" id="CHEBI:456216"/>
        <dbReference type="EC" id="3.6.4.13"/>
    </reaction>
</comment>
<dbReference type="GO" id="GO:0003723">
    <property type="term" value="F:RNA binding"/>
    <property type="evidence" value="ECO:0007669"/>
    <property type="project" value="UniProtKB-KW"/>
</dbReference>
<keyword evidence="10" id="KW-0809">Transit peptide</keyword>
<dbReference type="HOGENOM" id="CLU_001832_1_3_1"/>
<protein>
    <recommendedName>
        <fullName evidence="2">RNA helicase</fullName>
        <ecNumber evidence="2">3.6.4.13</ecNumber>
    </recommendedName>
</protein>
<evidence type="ECO:0000256" key="4">
    <source>
        <dbReference type="ARBA" id="ARBA00022640"/>
    </source>
</evidence>
<feature type="compositionally biased region" description="Low complexity" evidence="12">
    <location>
        <begin position="32"/>
        <end position="62"/>
    </location>
</feature>
<dbReference type="GO" id="GO:0016787">
    <property type="term" value="F:hydrolase activity"/>
    <property type="evidence" value="ECO:0007669"/>
    <property type="project" value="UniProtKB-KW"/>
</dbReference>
<dbReference type="InterPro" id="IPR001650">
    <property type="entry name" value="Helicase_C-like"/>
</dbReference>
<reference evidence="16" key="4">
    <citation type="submission" date="2015-04" db="EMBL/GenBank/DDBJ databases">
        <title>Maintaining two mating types: Structure of the mating type locus and its role in heterokaryosis in Podospora anserina.</title>
        <authorList>
            <person name="Grognet P."/>
            <person name="Bidard F."/>
            <person name="Kuchly C."/>
            <person name="Chan Ho Tong L."/>
            <person name="Coppin E."/>
            <person name="Ait Benkhali J."/>
            <person name="Couloux A."/>
            <person name="Wincker P."/>
            <person name="Debuchy R."/>
            <person name="Silar P."/>
        </authorList>
    </citation>
    <scope>NUCLEOTIDE SEQUENCE</scope>
</reference>
<organism evidence="15">
    <name type="scientific">Podospora anserina (strain S / ATCC MYA-4624 / DSM 980 / FGSC 10383)</name>
    <name type="common">Pleurage anserina</name>
    <dbReference type="NCBI Taxonomy" id="515849"/>
    <lineage>
        <taxon>Eukaryota</taxon>
        <taxon>Fungi</taxon>
        <taxon>Dikarya</taxon>
        <taxon>Ascomycota</taxon>
        <taxon>Pezizomycotina</taxon>
        <taxon>Sordariomycetes</taxon>
        <taxon>Sordariomycetidae</taxon>
        <taxon>Sordariales</taxon>
        <taxon>Podosporaceae</taxon>
        <taxon>Podospora</taxon>
        <taxon>Podospora anserina</taxon>
    </lineage>
</organism>
<keyword evidence="3" id="KW-0150">Chloroplast</keyword>
<feature type="compositionally biased region" description="Polar residues" evidence="12">
    <location>
        <begin position="305"/>
        <end position="314"/>
    </location>
</feature>
<feature type="domain" description="Helicase C-terminal" evidence="14">
    <location>
        <begin position="965"/>
        <end position="1133"/>
    </location>
</feature>
<dbReference type="RefSeq" id="XP_001903656.1">
    <property type="nucleotide sequence ID" value="XM_001903621.1"/>
</dbReference>
<keyword evidence="7 16" id="KW-0347">Helicase</keyword>
<dbReference type="InterPro" id="IPR011545">
    <property type="entry name" value="DEAD/DEAH_box_helicase_dom"/>
</dbReference>
<dbReference type="eggNOG" id="KOG0920">
    <property type="taxonomic scope" value="Eukaryota"/>
</dbReference>
<dbReference type="KEGG" id="pan:PODANSg671"/>
<dbReference type="CDD" id="cd17917">
    <property type="entry name" value="DEXHc_RHA-like"/>
    <property type="match status" value="1"/>
</dbReference>
<keyword evidence="17" id="KW-1185">Reference proteome</keyword>
<dbReference type="OrthoDB" id="5600252at2759"/>
<evidence type="ECO:0000256" key="9">
    <source>
        <dbReference type="ARBA" id="ARBA00022884"/>
    </source>
</evidence>
<evidence type="ECO:0000256" key="5">
    <source>
        <dbReference type="ARBA" id="ARBA00022741"/>
    </source>
</evidence>
<dbReference type="InterPro" id="IPR007502">
    <property type="entry name" value="Helicase-assoc_dom"/>
</dbReference>
<dbReference type="Proteomes" id="UP000001197">
    <property type="component" value="Chromosome 4"/>
</dbReference>
<keyword evidence="6" id="KW-0378">Hydrolase</keyword>
<evidence type="ECO:0000256" key="1">
    <source>
        <dbReference type="ARBA" id="ARBA00004229"/>
    </source>
</evidence>
<keyword evidence="9" id="KW-0694">RNA-binding</keyword>
<evidence type="ECO:0000313" key="17">
    <source>
        <dbReference type="Proteomes" id="UP000001197"/>
    </source>
</evidence>
<dbReference type="FunFam" id="3.40.50.300:FF:000819">
    <property type="entry name" value="ATP dependent RNA helicase, putative"/>
    <property type="match status" value="1"/>
</dbReference>
<evidence type="ECO:0000256" key="12">
    <source>
        <dbReference type="SAM" id="MobiDB-lite"/>
    </source>
</evidence>
<feature type="domain" description="Helicase ATP-binding" evidence="13">
    <location>
        <begin position="708"/>
        <end position="879"/>
    </location>
</feature>
<feature type="region of interest" description="Disordered" evidence="12">
    <location>
        <begin position="405"/>
        <end position="426"/>
    </location>
</feature>
<keyword evidence="4" id="KW-0934">Plastid</keyword>
<keyword evidence="5" id="KW-0547">Nucleotide-binding</keyword>
<dbReference type="STRING" id="515849.B2ADB6"/>
<dbReference type="Pfam" id="PF07717">
    <property type="entry name" value="OB_NTP_bind"/>
    <property type="match status" value="1"/>
</dbReference>
<dbReference type="CDD" id="cd18791">
    <property type="entry name" value="SF2_C_RHA"/>
    <property type="match status" value="1"/>
</dbReference>
<dbReference type="GeneID" id="6187960"/>
<dbReference type="PROSITE" id="PS51194">
    <property type="entry name" value="HELICASE_CTER"/>
    <property type="match status" value="1"/>
</dbReference>
<evidence type="ECO:0000313" key="16">
    <source>
        <dbReference type="EMBL" id="CDP27785.1"/>
    </source>
</evidence>
<dbReference type="PANTHER" id="PTHR18934">
    <property type="entry name" value="ATP-DEPENDENT RNA HELICASE"/>
    <property type="match status" value="1"/>
</dbReference>
<sequence length="1513" mass="168927">MAGKKKTKKPAANPARGFATTSIASKPRADPAEAAADTPAGKGDDAVAPPAADAKDAPQAAGTTNTTNAPKAKELSPEEFERQLEESALQILVDKYAAKVRRDAQRIKTRLETDRRILRGQAETINTKKWLPQELMDHVLDLIQAEARFAASSVTSEGATSRLPPEEDLIIKLWTLQQTLENTDFPKDRVQPALQFALDIAPNISPNVKSDSIWGLEEILDWLARECSKAELPDYSGRKPGSGKAQGGRFPAHVPLSLGYHIVHTTSLTDISADSPLPSGATTPFDLEPRRAQKGKNGAPDRSRQPSPKKSNVTYDEDIEPDQLLPLYLETQEKLFEIRRPRQDVAKGKGGAKGNTVADPEEALCLAKLDRIEKDVLFDKYVAEQQWRDKKIALEKDYATAKAEAKKKQAEEEPAPAPTAESDDINEEAERIAAEILAEQDDDEDGALADLFASLPVNEVDPLTGKSNTVMNGADGSKVTIRDFGKWTGVSPIRVLEEACRSRDSSVRISYHVLSDIAFANRHAVEIVWSKPQDIPPPPESTEIEVFMSPTQFVYKMISISTSDLKQSEAYIATTALFCIFGSSGKEEKVALRLPATWKDLWSEMAEAKKNKADGLDRDALRHLRDMVRTRMEQELEDGVLIQGFKGRGQNKNLTDSDQSDNERVKRQSFDPEYYQNIWLQKAQTPRFQVMLQSRVQLPMWQFREQVVNAVEQNQVVIVCGETGCGKSTQVPSFLLEDQLMKGRPCKIYCTEPRRISALSLAKRVSEELGENKGDLGTSRSLVGYSIRLESNTCRETRLVYATTGIVMRMLESSNDLQEITHLVLDEVHERSIDSDFLLIVLKKLLIRRKDLKVVLMSATVDAERFSKYLSGAPVLTVPGRTFPVSVAYLEDAVELTGYSLDTRPSKEKFTDLDDDVEAEIDNSSKPELIKALRQYSPRTRNTLAAMDEYQIDFDLVLQLISRIAVDPNYTDFSKAILVFLPGIAEIRTLNDMLLGDKFFAENWLVYPLHSSIATEEQEAAFLVPPPGVRKIVLATNIAETGITIPDVTCVIDTGKHREMRFDERRQLSRLIDTFISRANAKQRRGRAGRVQEGLCFHMFTKYRHDNIMSDQQTPEMLRLSLQELAIRVKTCKIGGIEETLGEALDPPSAKNIRRAIDALVDVRALTASSEELTPLGLQLARLPLDVFLGKLILLGSIFKCLDMAVTVAAILSSKSPFIAPFGQRSQADTVRRGFRKGDSDLLTVYNAYSAWKRVCQSSASSGAEYQFCRKNFLSPQTLANIEDLKGQLITSVVDSGFLQLTAEERQAHNRLRFGGRRRRSGQVFFEIPKRVDGNSDNEVVAQSVIAWSFYPKLLVREGKGWRNVGNNQAIQLHPSSVNKGGGNGEVKWMSYYHIMQNKQFLNAHETTAVDPFAVALLCGDVRADLYSGVLVLDGNRARFAVPDWKTMLVMKVLRARLREMLARCFKSPGRLVTAQQERWLEVWQRIFGLAWEVREREREKGGGGVAGGKELR</sequence>
<comment type="subcellular location">
    <subcellularLocation>
        <location evidence="1">Plastid</location>
        <location evidence="1">Chloroplast</location>
    </subcellularLocation>
</comment>
<dbReference type="InterPro" id="IPR014001">
    <property type="entry name" value="Helicase_ATP-bd"/>
</dbReference>
<evidence type="ECO:0000256" key="3">
    <source>
        <dbReference type="ARBA" id="ARBA00022528"/>
    </source>
</evidence>
<proteinExistence type="predicted"/>
<accession>B2ADB6</accession>
<dbReference type="EMBL" id="CU633454">
    <property type="protein sequence ID" value="CAP61431.1"/>
    <property type="molecule type" value="Genomic_DNA"/>
</dbReference>
<evidence type="ECO:0000259" key="13">
    <source>
        <dbReference type="PROSITE" id="PS51192"/>
    </source>
</evidence>
<evidence type="ECO:0000256" key="10">
    <source>
        <dbReference type="ARBA" id="ARBA00022946"/>
    </source>
</evidence>